<dbReference type="AlphaFoldDB" id="A0A1M5YZX3"/>
<proteinExistence type="predicted"/>
<accession>A0A1M5YZX3</accession>
<evidence type="ECO:0000313" key="2">
    <source>
        <dbReference type="Proteomes" id="UP000184241"/>
    </source>
</evidence>
<dbReference type="Pfam" id="PF07963">
    <property type="entry name" value="N_methyl"/>
    <property type="match status" value="1"/>
</dbReference>
<reference evidence="1 2" key="1">
    <citation type="submission" date="2016-11" db="EMBL/GenBank/DDBJ databases">
        <authorList>
            <person name="Jaros S."/>
            <person name="Januszkiewicz K."/>
            <person name="Wedrychowicz H."/>
        </authorList>
    </citation>
    <scope>NUCLEOTIDE SEQUENCE [LARGE SCALE GENOMIC DNA]</scope>
    <source>
        <strain evidence="1 2">DSM 6191</strain>
    </source>
</reference>
<dbReference type="RefSeq" id="WP_073019757.1">
    <property type="nucleotide sequence ID" value="NZ_FQXU01000007.1"/>
</dbReference>
<dbReference type="InterPro" id="IPR012902">
    <property type="entry name" value="N_methyl_site"/>
</dbReference>
<dbReference type="EMBL" id="FQXU01000007">
    <property type="protein sequence ID" value="SHI17546.1"/>
    <property type="molecule type" value="Genomic_DNA"/>
</dbReference>
<gene>
    <name evidence="1" type="ORF">SAMN02745941_02396</name>
</gene>
<dbReference type="Proteomes" id="UP000184241">
    <property type="component" value="Unassembled WGS sequence"/>
</dbReference>
<name>A0A1M5YZX3_9CLOT</name>
<protein>
    <submittedName>
        <fullName evidence="1">Prepilin-type N-terminal cleavage/methylation domain-containing protein</fullName>
    </submittedName>
</protein>
<organism evidence="1 2">
    <name type="scientific">Clostridium intestinale DSM 6191</name>
    <dbReference type="NCBI Taxonomy" id="1121320"/>
    <lineage>
        <taxon>Bacteria</taxon>
        <taxon>Bacillati</taxon>
        <taxon>Bacillota</taxon>
        <taxon>Clostridia</taxon>
        <taxon>Eubacteriales</taxon>
        <taxon>Clostridiaceae</taxon>
        <taxon>Clostridium</taxon>
    </lineage>
</organism>
<evidence type="ECO:0000313" key="1">
    <source>
        <dbReference type="EMBL" id="SHI17546.1"/>
    </source>
</evidence>
<dbReference type="NCBIfam" id="TIGR02532">
    <property type="entry name" value="IV_pilin_GFxxxE"/>
    <property type="match status" value="1"/>
</dbReference>
<sequence length="141" mass="15923">MRKKGFTLIEVICALAILSVFAATTMTIIKPMIKISKEQEAQTVVYLTEDILCYGKLYSKYNETYLNGVIDKKKIYIYASGFSRTYDLPKGYEYYTSNSKKTFKINSKGEIDISTTIYLKFEGENVAGISITVGSETLNVK</sequence>